<gene>
    <name evidence="6" type="ORF">ACFSUC_06500</name>
</gene>
<evidence type="ECO:0000313" key="6">
    <source>
        <dbReference type="EMBL" id="MFD2671253.1"/>
    </source>
</evidence>
<dbReference type="RefSeq" id="WP_379928694.1">
    <property type="nucleotide sequence ID" value="NZ_JBHUMM010000010.1"/>
</dbReference>
<reference evidence="7" key="1">
    <citation type="journal article" date="2019" name="Int. J. Syst. Evol. Microbiol.">
        <title>The Global Catalogue of Microorganisms (GCM) 10K type strain sequencing project: providing services to taxonomists for standard genome sequencing and annotation.</title>
        <authorList>
            <consortium name="The Broad Institute Genomics Platform"/>
            <consortium name="The Broad Institute Genome Sequencing Center for Infectious Disease"/>
            <person name="Wu L."/>
            <person name="Ma J."/>
        </authorList>
    </citation>
    <scope>NUCLEOTIDE SEQUENCE [LARGE SCALE GENOMIC DNA]</scope>
    <source>
        <strain evidence="7">KCTC 33676</strain>
    </source>
</reference>
<evidence type="ECO:0000256" key="1">
    <source>
        <dbReference type="ARBA" id="ARBA00022741"/>
    </source>
</evidence>
<evidence type="ECO:0000256" key="4">
    <source>
        <dbReference type="SAM" id="MobiDB-lite"/>
    </source>
</evidence>
<proteinExistence type="predicted"/>
<dbReference type="InterPro" id="IPR029000">
    <property type="entry name" value="Cyclophilin-like_dom_sf"/>
</dbReference>
<keyword evidence="2" id="KW-0378">Hydrolase</keyword>
<dbReference type="NCBIfam" id="TIGR00724">
    <property type="entry name" value="urea_amlyse_rel"/>
    <property type="match status" value="1"/>
</dbReference>
<evidence type="ECO:0000259" key="5">
    <source>
        <dbReference type="SMART" id="SM00797"/>
    </source>
</evidence>
<organism evidence="6 7">
    <name type="scientific">Marinicrinis sediminis</name>
    <dbReference type="NCBI Taxonomy" id="1652465"/>
    <lineage>
        <taxon>Bacteria</taxon>
        <taxon>Bacillati</taxon>
        <taxon>Bacillota</taxon>
        <taxon>Bacilli</taxon>
        <taxon>Bacillales</taxon>
        <taxon>Paenibacillaceae</taxon>
    </lineage>
</organism>
<dbReference type="Gene3D" id="2.40.100.10">
    <property type="entry name" value="Cyclophilin-like"/>
    <property type="match status" value="1"/>
</dbReference>
<comment type="caution">
    <text evidence="6">The sequence shown here is derived from an EMBL/GenBank/DDBJ whole genome shotgun (WGS) entry which is preliminary data.</text>
</comment>
<evidence type="ECO:0000313" key="7">
    <source>
        <dbReference type="Proteomes" id="UP001597497"/>
    </source>
</evidence>
<dbReference type="PANTHER" id="PTHR43309:SF5">
    <property type="entry name" value="5-OXOPROLINASE SUBUNIT C"/>
    <property type="match status" value="1"/>
</dbReference>
<protein>
    <submittedName>
        <fullName evidence="6">Biotin-dependent carboxyltransferase family protein</fullName>
    </submittedName>
</protein>
<dbReference type="InterPro" id="IPR003778">
    <property type="entry name" value="CT_A_B"/>
</dbReference>
<evidence type="ECO:0000256" key="2">
    <source>
        <dbReference type="ARBA" id="ARBA00022801"/>
    </source>
</evidence>
<feature type="region of interest" description="Disordered" evidence="4">
    <location>
        <begin position="1"/>
        <end position="25"/>
    </location>
</feature>
<sequence length="373" mass="41185">MEQQGGREPVEPVRQNGTDREEEVSQRIGMKVKKPGVYTTLQDQGRIGHRHLGVPVSGVMDRWSSRVANRLLGNEDEAAVLEMTWVGPTLDIQQGMWISICGGACSVQANQQEIPMWRPVYLPAGTVLSIGSFRKGCRAYLAVQGGFEAEIVLGSRSTYVRGGFGGIGGRTLRAGDELVIRPSAALNAEQPQNPPCIGRRAIRTDRLYRPSWRVPILDWKEPEPVIRVMEGREIDSFPKRSREKLKSTDFRILPQSDRMGYRLEGSPLHPLASFQMKTEPVTVGTVQVPPNGQPVILMADGQATGGYPRIAQVASVDVPVLAQLPPGTSIRFAWVSVTEAEQLWLQREAELEALTRALALKGRLGDKDCSRLF</sequence>
<dbReference type="SUPFAM" id="SSF50891">
    <property type="entry name" value="Cyclophilin-like"/>
    <property type="match status" value="1"/>
</dbReference>
<dbReference type="EMBL" id="JBHUMM010000010">
    <property type="protein sequence ID" value="MFD2671253.1"/>
    <property type="molecule type" value="Genomic_DNA"/>
</dbReference>
<accession>A0ABW5R8C7</accession>
<dbReference type="PANTHER" id="PTHR43309">
    <property type="entry name" value="5-OXOPROLINASE SUBUNIT C"/>
    <property type="match status" value="1"/>
</dbReference>
<name>A0ABW5R8C7_9BACL</name>
<dbReference type="SMART" id="SM00797">
    <property type="entry name" value="AHS2"/>
    <property type="match status" value="1"/>
</dbReference>
<dbReference type="Proteomes" id="UP001597497">
    <property type="component" value="Unassembled WGS sequence"/>
</dbReference>
<keyword evidence="1" id="KW-0547">Nucleotide-binding</keyword>
<keyword evidence="3" id="KW-0067">ATP-binding</keyword>
<feature type="domain" description="Carboxyltransferase" evidence="5">
    <location>
        <begin position="51"/>
        <end position="350"/>
    </location>
</feature>
<dbReference type="Pfam" id="PF02626">
    <property type="entry name" value="CT_A_B"/>
    <property type="match status" value="1"/>
</dbReference>
<evidence type="ECO:0000256" key="3">
    <source>
        <dbReference type="ARBA" id="ARBA00022840"/>
    </source>
</evidence>
<dbReference type="InterPro" id="IPR052708">
    <property type="entry name" value="PxpC"/>
</dbReference>
<keyword evidence="7" id="KW-1185">Reference proteome</keyword>